<evidence type="ECO:0000259" key="3">
    <source>
        <dbReference type="PROSITE" id="PS50837"/>
    </source>
</evidence>
<name>A0AAD7EF82_9AGAR</name>
<dbReference type="PROSITE" id="PS50088">
    <property type="entry name" value="ANK_REPEAT"/>
    <property type="match status" value="5"/>
</dbReference>
<keyword evidence="5" id="KW-1185">Reference proteome</keyword>
<evidence type="ECO:0000313" key="5">
    <source>
        <dbReference type="Proteomes" id="UP001218218"/>
    </source>
</evidence>
<dbReference type="AlphaFoldDB" id="A0AAD7EF82"/>
<accession>A0AAD7EF82</accession>
<dbReference type="Proteomes" id="UP001218218">
    <property type="component" value="Unassembled WGS sequence"/>
</dbReference>
<feature type="repeat" description="ANK" evidence="2">
    <location>
        <begin position="746"/>
        <end position="778"/>
    </location>
</feature>
<feature type="repeat" description="ANK" evidence="2">
    <location>
        <begin position="850"/>
        <end position="882"/>
    </location>
</feature>
<feature type="repeat" description="ANK" evidence="2">
    <location>
        <begin position="915"/>
        <end position="947"/>
    </location>
</feature>
<proteinExistence type="predicted"/>
<dbReference type="SUPFAM" id="SSF48403">
    <property type="entry name" value="Ankyrin repeat"/>
    <property type="match status" value="1"/>
</dbReference>
<dbReference type="PANTHER" id="PTHR10039">
    <property type="entry name" value="AMELOGENIN"/>
    <property type="match status" value="1"/>
</dbReference>
<comment type="caution">
    <text evidence="4">The sequence shown here is derived from an EMBL/GenBank/DDBJ whole genome shotgun (WGS) entry which is preliminary data.</text>
</comment>
<dbReference type="PROSITE" id="PS50297">
    <property type="entry name" value="ANK_REP_REGION"/>
    <property type="match status" value="5"/>
</dbReference>
<gene>
    <name evidence="4" type="ORF">DFH08DRAFT_1086244</name>
</gene>
<evidence type="ECO:0000256" key="2">
    <source>
        <dbReference type="PROSITE-ProRule" id="PRU00023"/>
    </source>
</evidence>
<feature type="repeat" description="ANK" evidence="2">
    <location>
        <begin position="812"/>
        <end position="844"/>
    </location>
</feature>
<keyword evidence="1" id="KW-0677">Repeat</keyword>
<dbReference type="InterPro" id="IPR027417">
    <property type="entry name" value="P-loop_NTPase"/>
</dbReference>
<dbReference type="Gene3D" id="3.40.50.300">
    <property type="entry name" value="P-loop containing nucleotide triphosphate hydrolases"/>
    <property type="match status" value="1"/>
</dbReference>
<keyword evidence="2" id="KW-0040">ANK repeat</keyword>
<dbReference type="InterPro" id="IPR007111">
    <property type="entry name" value="NACHT_NTPase"/>
</dbReference>
<sequence>MAEITGLVASILQLIDMASKARKCFNGFRDAPQEQQKLLSEIQSIENLVLHLGGRMEKSPQFVELLGGMQQFKTPLVEMKETLERLTTKLVTTGTASKVSVRLCWPLWGKEEIYEGLNTIERFKSFLALWLGMDIWDCAQDVSSTVKDIAEEQRINHDYTTKAAQLFAQDLRSDHNYIVAAVRDSTEEQRISHNYVFKSIRHISQTQEMYYNSAERDKILDWCSPINSFLRHADISSTQQSGTGTWLLQNRLIEQWRLGTPRIVWCRGMPGAGKTVLSSMVVDDLRGNLDSQSVGVAVIYLNHKETEIQTPSNLLAALWRQLTFGRPLSPDAHQMYAKHREQRTRPSLDDVYSLLCSTLSELANAFIIIDALDEYPESQRDILLHYLSTLPPTARIMLTSRPHITIKHVIADSEALEIRATEDDIRRYVNAQISKSARLCNHISNRPELREEIETNIVQRSDGMFLLAKLHIDSLTTKNTIKAVRECLKNMPSNLNSTYDEVLERINRQREDDTNLAYRALAWIANAKRLLRPSELREALAVEAGTTELDPENVLDMDTILSVCEGLVIVDAEDDRVRLIHYTTQSYLDGIQAEVFPCAQTEITSACITYLLFDAFAPSRHSTLDDALFLPTPSTNPLLNYALNYGLVHADGQPESTITDEISAFLSQRSRWLGLWNRIYYYNKIPESATKLWIAAFFDLQEITRYLIAEEGLDDKAVYAAAVNGHAGMVEILIGAGAQVDSLGGYHGTALQVAALTGNEAMVRVLINSGADVNIQTERHNSAIYEASRRGYEPIVRLLIQNGADANIQTAEHGTALQMASHGGHQEIVRLLISNGADVNLQSKEQFTGTSCTPLQLASVEGHQEIILMLIENGADVNFQTNERGSALYGASLMQNDAAVALLIQHGADVNAKGPDGTPLQVASADGNEKMVRLLLANDAKINAVGPNGTALQAAALWGHHNIVRILVDHDEHARKCEAFRTFQRQHDSFTASLIKHAVVLPKSNLLTSRRLVQHRRTSWSY</sequence>
<dbReference type="Pfam" id="PF12796">
    <property type="entry name" value="Ank_2"/>
    <property type="match status" value="3"/>
</dbReference>
<dbReference type="PRINTS" id="PR01415">
    <property type="entry name" value="ANKYRIN"/>
</dbReference>
<evidence type="ECO:0000256" key="1">
    <source>
        <dbReference type="ARBA" id="ARBA00022737"/>
    </source>
</evidence>
<feature type="repeat" description="ANK" evidence="2">
    <location>
        <begin position="779"/>
        <end position="811"/>
    </location>
</feature>
<dbReference type="Gene3D" id="1.25.40.20">
    <property type="entry name" value="Ankyrin repeat-containing domain"/>
    <property type="match status" value="2"/>
</dbReference>
<dbReference type="SMART" id="SM00248">
    <property type="entry name" value="ANK"/>
    <property type="match status" value="8"/>
</dbReference>
<dbReference type="PROSITE" id="PS50837">
    <property type="entry name" value="NACHT"/>
    <property type="match status" value="1"/>
</dbReference>
<dbReference type="SUPFAM" id="SSF52540">
    <property type="entry name" value="P-loop containing nucleoside triphosphate hydrolases"/>
    <property type="match status" value="1"/>
</dbReference>
<feature type="domain" description="NACHT" evidence="3">
    <location>
        <begin position="262"/>
        <end position="402"/>
    </location>
</feature>
<dbReference type="Pfam" id="PF24883">
    <property type="entry name" value="NPHP3_N"/>
    <property type="match status" value="1"/>
</dbReference>
<dbReference type="EMBL" id="JARIHO010000054">
    <property type="protein sequence ID" value="KAJ7319340.1"/>
    <property type="molecule type" value="Genomic_DNA"/>
</dbReference>
<reference evidence="4" key="1">
    <citation type="submission" date="2023-03" db="EMBL/GenBank/DDBJ databases">
        <title>Massive genome expansion in bonnet fungi (Mycena s.s.) driven by repeated elements and novel gene families across ecological guilds.</title>
        <authorList>
            <consortium name="Lawrence Berkeley National Laboratory"/>
            <person name="Harder C.B."/>
            <person name="Miyauchi S."/>
            <person name="Viragh M."/>
            <person name="Kuo A."/>
            <person name="Thoen E."/>
            <person name="Andreopoulos B."/>
            <person name="Lu D."/>
            <person name="Skrede I."/>
            <person name="Drula E."/>
            <person name="Henrissat B."/>
            <person name="Morin E."/>
            <person name="Kohler A."/>
            <person name="Barry K."/>
            <person name="LaButti K."/>
            <person name="Morin E."/>
            <person name="Salamov A."/>
            <person name="Lipzen A."/>
            <person name="Mereny Z."/>
            <person name="Hegedus B."/>
            <person name="Baldrian P."/>
            <person name="Stursova M."/>
            <person name="Weitz H."/>
            <person name="Taylor A."/>
            <person name="Grigoriev I.V."/>
            <person name="Nagy L.G."/>
            <person name="Martin F."/>
            <person name="Kauserud H."/>
        </authorList>
    </citation>
    <scope>NUCLEOTIDE SEQUENCE</scope>
    <source>
        <strain evidence="4">CBHHK002</strain>
    </source>
</reference>
<dbReference type="PANTHER" id="PTHR10039:SF15">
    <property type="entry name" value="NACHT DOMAIN-CONTAINING PROTEIN"/>
    <property type="match status" value="1"/>
</dbReference>
<dbReference type="InterPro" id="IPR002110">
    <property type="entry name" value="Ankyrin_rpt"/>
</dbReference>
<organism evidence="4 5">
    <name type="scientific">Mycena albidolilacea</name>
    <dbReference type="NCBI Taxonomy" id="1033008"/>
    <lineage>
        <taxon>Eukaryota</taxon>
        <taxon>Fungi</taxon>
        <taxon>Dikarya</taxon>
        <taxon>Basidiomycota</taxon>
        <taxon>Agaricomycotina</taxon>
        <taxon>Agaricomycetes</taxon>
        <taxon>Agaricomycetidae</taxon>
        <taxon>Agaricales</taxon>
        <taxon>Marasmiineae</taxon>
        <taxon>Mycenaceae</taxon>
        <taxon>Mycena</taxon>
    </lineage>
</organism>
<dbReference type="InterPro" id="IPR054471">
    <property type="entry name" value="GPIID_WHD"/>
</dbReference>
<dbReference type="InterPro" id="IPR056884">
    <property type="entry name" value="NPHP3-like_N"/>
</dbReference>
<dbReference type="Pfam" id="PF22939">
    <property type="entry name" value="WHD_GPIID"/>
    <property type="match status" value="1"/>
</dbReference>
<evidence type="ECO:0000313" key="4">
    <source>
        <dbReference type="EMBL" id="KAJ7319340.1"/>
    </source>
</evidence>
<dbReference type="InterPro" id="IPR036770">
    <property type="entry name" value="Ankyrin_rpt-contain_sf"/>
</dbReference>
<protein>
    <recommendedName>
        <fullName evidence="3">NACHT domain-containing protein</fullName>
    </recommendedName>
</protein>